<gene>
    <name evidence="1" type="ORF">NDU88_004653</name>
</gene>
<keyword evidence="2" id="KW-1185">Reference proteome</keyword>
<dbReference type="AlphaFoldDB" id="A0AAV7KYE8"/>
<comment type="caution">
    <text evidence="1">The sequence shown here is derived from an EMBL/GenBank/DDBJ whole genome shotgun (WGS) entry which is preliminary data.</text>
</comment>
<protein>
    <submittedName>
        <fullName evidence="1">Uncharacterized protein</fullName>
    </submittedName>
</protein>
<evidence type="ECO:0000313" key="1">
    <source>
        <dbReference type="EMBL" id="KAJ1084506.1"/>
    </source>
</evidence>
<organism evidence="1 2">
    <name type="scientific">Pleurodeles waltl</name>
    <name type="common">Iberian ribbed newt</name>
    <dbReference type="NCBI Taxonomy" id="8319"/>
    <lineage>
        <taxon>Eukaryota</taxon>
        <taxon>Metazoa</taxon>
        <taxon>Chordata</taxon>
        <taxon>Craniata</taxon>
        <taxon>Vertebrata</taxon>
        <taxon>Euteleostomi</taxon>
        <taxon>Amphibia</taxon>
        <taxon>Batrachia</taxon>
        <taxon>Caudata</taxon>
        <taxon>Salamandroidea</taxon>
        <taxon>Salamandridae</taxon>
        <taxon>Pleurodelinae</taxon>
        <taxon>Pleurodeles</taxon>
    </lineage>
</organism>
<name>A0AAV7KYE8_PLEWA</name>
<accession>A0AAV7KYE8</accession>
<evidence type="ECO:0000313" key="2">
    <source>
        <dbReference type="Proteomes" id="UP001066276"/>
    </source>
</evidence>
<proteinExistence type="predicted"/>
<reference evidence="1" key="1">
    <citation type="journal article" date="2022" name="bioRxiv">
        <title>Sequencing and chromosome-scale assembly of the giantPleurodeles waltlgenome.</title>
        <authorList>
            <person name="Brown T."/>
            <person name="Elewa A."/>
            <person name="Iarovenko S."/>
            <person name="Subramanian E."/>
            <person name="Araus A.J."/>
            <person name="Petzold A."/>
            <person name="Susuki M."/>
            <person name="Suzuki K.-i.T."/>
            <person name="Hayashi T."/>
            <person name="Toyoda A."/>
            <person name="Oliveira C."/>
            <person name="Osipova E."/>
            <person name="Leigh N.D."/>
            <person name="Simon A."/>
            <person name="Yun M.H."/>
        </authorList>
    </citation>
    <scope>NUCLEOTIDE SEQUENCE</scope>
    <source>
        <strain evidence="1">20211129_DDA</strain>
        <tissue evidence="1">Liver</tissue>
    </source>
</reference>
<dbReference type="EMBL" id="JANPWB010000016">
    <property type="protein sequence ID" value="KAJ1084506.1"/>
    <property type="molecule type" value="Genomic_DNA"/>
</dbReference>
<dbReference type="Proteomes" id="UP001066276">
    <property type="component" value="Chromosome 12"/>
</dbReference>
<sequence length="210" mass="22637">MRMRPKKQELLGAELKQELARGPQETQQQQRTPTGRLAVRATLQEARGPRRLWLARAPCLQSQRRGLDGQEWLLGQHFPSFRKRTQGQGIWKGYSWIQSAANPSTVGAQGSTAAEDEPVGQTPVVGDSGQVVSQGNVKAVMGPVAGDGIVQNGNNCMGIGAPVVVSGQPDLVPNLASVLPWLSKMGMLSAPFSCGPLPVLVMIWRKPGIW</sequence>